<dbReference type="Proteomes" id="UP000799437">
    <property type="component" value="Unassembled WGS sequence"/>
</dbReference>
<proteinExistence type="predicted"/>
<dbReference type="RefSeq" id="XP_033599527.1">
    <property type="nucleotide sequence ID" value="XM_033749743.1"/>
</dbReference>
<dbReference type="AlphaFoldDB" id="A0A6A6W545"/>
<gene>
    <name evidence="2" type="ORF">EJ05DRAFT_55177</name>
</gene>
<evidence type="ECO:0000256" key="1">
    <source>
        <dbReference type="SAM" id="MobiDB-lite"/>
    </source>
</evidence>
<protein>
    <submittedName>
        <fullName evidence="2">Uncharacterized protein</fullName>
    </submittedName>
</protein>
<evidence type="ECO:0000313" key="2">
    <source>
        <dbReference type="EMBL" id="KAF2757076.1"/>
    </source>
</evidence>
<dbReference type="OrthoDB" id="3921198at2759"/>
<organism evidence="2 3">
    <name type="scientific">Pseudovirgaria hyperparasitica</name>
    <dbReference type="NCBI Taxonomy" id="470096"/>
    <lineage>
        <taxon>Eukaryota</taxon>
        <taxon>Fungi</taxon>
        <taxon>Dikarya</taxon>
        <taxon>Ascomycota</taxon>
        <taxon>Pezizomycotina</taxon>
        <taxon>Dothideomycetes</taxon>
        <taxon>Dothideomycetes incertae sedis</taxon>
        <taxon>Acrospermales</taxon>
        <taxon>Acrospermaceae</taxon>
        <taxon>Pseudovirgaria</taxon>
    </lineage>
</organism>
<feature type="region of interest" description="Disordered" evidence="1">
    <location>
        <begin position="145"/>
        <end position="181"/>
    </location>
</feature>
<evidence type="ECO:0000313" key="3">
    <source>
        <dbReference type="Proteomes" id="UP000799437"/>
    </source>
</evidence>
<name>A0A6A6W545_9PEZI</name>
<reference evidence="2" key="1">
    <citation type="journal article" date="2020" name="Stud. Mycol.">
        <title>101 Dothideomycetes genomes: a test case for predicting lifestyles and emergence of pathogens.</title>
        <authorList>
            <person name="Haridas S."/>
            <person name="Albert R."/>
            <person name="Binder M."/>
            <person name="Bloem J."/>
            <person name="Labutti K."/>
            <person name="Salamov A."/>
            <person name="Andreopoulos B."/>
            <person name="Baker S."/>
            <person name="Barry K."/>
            <person name="Bills G."/>
            <person name="Bluhm B."/>
            <person name="Cannon C."/>
            <person name="Castanera R."/>
            <person name="Culley D."/>
            <person name="Daum C."/>
            <person name="Ezra D."/>
            <person name="Gonzalez J."/>
            <person name="Henrissat B."/>
            <person name="Kuo A."/>
            <person name="Liang C."/>
            <person name="Lipzen A."/>
            <person name="Lutzoni F."/>
            <person name="Magnuson J."/>
            <person name="Mondo S."/>
            <person name="Nolan M."/>
            <person name="Ohm R."/>
            <person name="Pangilinan J."/>
            <person name="Park H.-J."/>
            <person name="Ramirez L."/>
            <person name="Alfaro M."/>
            <person name="Sun H."/>
            <person name="Tritt A."/>
            <person name="Yoshinaga Y."/>
            <person name="Zwiers L.-H."/>
            <person name="Turgeon B."/>
            <person name="Goodwin S."/>
            <person name="Spatafora J."/>
            <person name="Crous P."/>
            <person name="Grigoriev I."/>
        </authorList>
    </citation>
    <scope>NUCLEOTIDE SEQUENCE</scope>
    <source>
        <strain evidence="2">CBS 121739</strain>
    </source>
</reference>
<dbReference type="EMBL" id="ML996574">
    <property type="protein sequence ID" value="KAF2757076.1"/>
    <property type="molecule type" value="Genomic_DNA"/>
</dbReference>
<accession>A0A6A6W545</accession>
<dbReference type="GeneID" id="54490797"/>
<keyword evidence="3" id="KW-1185">Reference proteome</keyword>
<sequence length="333" mass="36629">MTWQLNASRFMDSRPSNPELNFDDTFQLDDTDWQGLVDLDNEAHIHRSGDGSSGLSDHLPAGPGGASFPMSYTFSGASSYEDVPTYSWSMPPPLTNASSFQTSNQASYHSANLLEDESVFPGYFNVNSAPGSFDNNELVLPSRPKTPEFTPAERHAESTPISIPRATQTKQRRRRTSFGASSASAQKWIQYKPDEGKTGRLVTFSANSHGVVRKNRGRTGGLSPIARKEAAAMRIIGACDSCRRRKEKVGFLTSLSSSFGRLILTYLVVSAIQEHHVRAVSSTSNAICFFSLVEAVSLRTSLASCFLVGLLYSIRLFSFSLFSHIFFRRSPGQ</sequence>